<comment type="caution">
    <text evidence="2">The sequence shown here is derived from an EMBL/GenBank/DDBJ whole genome shotgun (WGS) entry which is preliminary data.</text>
</comment>
<evidence type="ECO:0000313" key="2">
    <source>
        <dbReference type="EMBL" id="KAA5542634.1"/>
    </source>
</evidence>
<feature type="transmembrane region" description="Helical" evidence="1">
    <location>
        <begin position="43"/>
        <end position="62"/>
    </location>
</feature>
<evidence type="ECO:0000313" key="3">
    <source>
        <dbReference type="Proteomes" id="UP000324479"/>
    </source>
</evidence>
<dbReference type="AlphaFoldDB" id="A0A5M6D562"/>
<dbReference type="EMBL" id="VWOX01000007">
    <property type="protein sequence ID" value="KAA5542634.1"/>
    <property type="molecule type" value="Genomic_DNA"/>
</dbReference>
<evidence type="ECO:0000256" key="1">
    <source>
        <dbReference type="SAM" id="Phobius"/>
    </source>
</evidence>
<sequence>MIAPTAHKPTTSDVGYRRVSAVERDLERSVAQKDFVSRAIGNYPVVALVTATAIGVSLGWFVKRHLK</sequence>
<accession>A0A5M6D562</accession>
<proteinExistence type="predicted"/>
<dbReference type="RefSeq" id="WP_150077051.1">
    <property type="nucleotide sequence ID" value="NZ_VWOX01000007.1"/>
</dbReference>
<dbReference type="Proteomes" id="UP000324479">
    <property type="component" value="Unassembled WGS sequence"/>
</dbReference>
<keyword evidence="3" id="KW-1185">Reference proteome</keyword>
<keyword evidence="1" id="KW-1133">Transmembrane helix</keyword>
<reference evidence="2 3" key="1">
    <citation type="submission" date="2019-08" db="EMBL/GenBank/DDBJ databases">
        <authorList>
            <person name="Dhanesh K."/>
            <person name="Kumar G."/>
            <person name="Sasikala C."/>
            <person name="Venkata Ramana C."/>
        </authorList>
    </citation>
    <scope>NUCLEOTIDE SEQUENCE [LARGE SCALE GENOMIC DNA]</scope>
    <source>
        <strain evidence="2 3">JC645</strain>
    </source>
</reference>
<keyword evidence="1" id="KW-0812">Transmembrane</keyword>
<protein>
    <submittedName>
        <fullName evidence="2">Uncharacterized protein</fullName>
    </submittedName>
</protein>
<name>A0A5M6D562_9BACT</name>
<keyword evidence="1" id="KW-0472">Membrane</keyword>
<gene>
    <name evidence="2" type="ORF">FYK55_13955</name>
</gene>
<organism evidence="2 3">
    <name type="scientific">Roseiconus nitratireducens</name>
    <dbReference type="NCBI Taxonomy" id="2605748"/>
    <lineage>
        <taxon>Bacteria</taxon>
        <taxon>Pseudomonadati</taxon>
        <taxon>Planctomycetota</taxon>
        <taxon>Planctomycetia</taxon>
        <taxon>Pirellulales</taxon>
        <taxon>Pirellulaceae</taxon>
        <taxon>Roseiconus</taxon>
    </lineage>
</organism>